<proteinExistence type="predicted"/>
<reference evidence="1 2" key="1">
    <citation type="submission" date="2018-02" db="EMBL/GenBank/DDBJ databases">
        <title>The genomes of Aspergillus section Nigri reveals drivers in fungal speciation.</title>
        <authorList>
            <consortium name="DOE Joint Genome Institute"/>
            <person name="Vesth T.C."/>
            <person name="Nybo J."/>
            <person name="Theobald S."/>
            <person name="Brandl J."/>
            <person name="Frisvad J.C."/>
            <person name="Nielsen K.F."/>
            <person name="Lyhne E.K."/>
            <person name="Kogle M.E."/>
            <person name="Kuo A."/>
            <person name="Riley R."/>
            <person name="Clum A."/>
            <person name="Nolan M."/>
            <person name="Lipzen A."/>
            <person name="Salamov A."/>
            <person name="Henrissat B."/>
            <person name="Wiebenga A."/>
            <person name="De vries R.P."/>
            <person name="Grigoriev I.V."/>
            <person name="Mortensen U.H."/>
            <person name="Andersen M.R."/>
            <person name="Baker S.E."/>
        </authorList>
    </citation>
    <scope>NUCLEOTIDE SEQUENCE [LARGE SCALE GENOMIC DNA]</scope>
    <source>
        <strain evidence="1 2">CBS 313.89</strain>
    </source>
</reference>
<dbReference type="EMBL" id="KZ824707">
    <property type="protein sequence ID" value="RAK71856.1"/>
    <property type="molecule type" value="Genomic_DNA"/>
</dbReference>
<protein>
    <submittedName>
        <fullName evidence="1">Uncharacterized protein</fullName>
    </submittedName>
</protein>
<dbReference type="AlphaFoldDB" id="A0A8G1RJZ6"/>
<accession>A0A8G1RJZ6</accession>
<organism evidence="1 2">
    <name type="scientific">Aspergillus fijiensis CBS 313.89</name>
    <dbReference type="NCBI Taxonomy" id="1448319"/>
    <lineage>
        <taxon>Eukaryota</taxon>
        <taxon>Fungi</taxon>
        <taxon>Dikarya</taxon>
        <taxon>Ascomycota</taxon>
        <taxon>Pezizomycotina</taxon>
        <taxon>Eurotiomycetes</taxon>
        <taxon>Eurotiomycetidae</taxon>
        <taxon>Eurotiales</taxon>
        <taxon>Aspergillaceae</taxon>
        <taxon>Aspergillus</taxon>
    </lineage>
</organism>
<dbReference type="VEuPathDB" id="FungiDB:BO72DRAFT_297028"/>
<dbReference type="GeneID" id="63857748"/>
<sequence length="64" mass="7067">MQIDTIYHIVVSVSASLATPYDFVWPLFPMLGLSLGSSVPSLSSMYLLHSLIQCYIKDNICLSS</sequence>
<evidence type="ECO:0000313" key="2">
    <source>
        <dbReference type="Proteomes" id="UP000249789"/>
    </source>
</evidence>
<dbReference type="Proteomes" id="UP000249789">
    <property type="component" value="Unassembled WGS sequence"/>
</dbReference>
<dbReference type="RefSeq" id="XP_040795868.1">
    <property type="nucleotide sequence ID" value="XM_040940415.1"/>
</dbReference>
<keyword evidence="2" id="KW-1185">Reference proteome</keyword>
<name>A0A8G1RJZ6_9EURO</name>
<evidence type="ECO:0000313" key="1">
    <source>
        <dbReference type="EMBL" id="RAK71856.1"/>
    </source>
</evidence>
<gene>
    <name evidence="1" type="ORF">BO72DRAFT_297028</name>
</gene>